<dbReference type="PROSITE" id="PS50031">
    <property type="entry name" value="EH"/>
    <property type="match status" value="1"/>
</dbReference>
<dbReference type="PANTHER" id="PTHR43685:SF13">
    <property type="entry name" value="O ANTIGEN BIOSYNTHESIS RHAMNOSYLTRANSFERASE RFBN"/>
    <property type="match status" value="1"/>
</dbReference>
<evidence type="ECO:0000313" key="3">
    <source>
        <dbReference type="Proteomes" id="UP000280696"/>
    </source>
</evidence>
<accession>A0A3A9B2X3</accession>
<dbReference type="InterPro" id="IPR029044">
    <property type="entry name" value="Nucleotide-diphossugar_trans"/>
</dbReference>
<dbReference type="RefSeq" id="WP_120465763.1">
    <property type="nucleotide sequence ID" value="NZ_RAYQ01000001.1"/>
</dbReference>
<dbReference type="GO" id="GO:0044010">
    <property type="term" value="P:single-species biofilm formation"/>
    <property type="evidence" value="ECO:0007669"/>
    <property type="project" value="TreeGrafter"/>
</dbReference>
<gene>
    <name evidence="2" type="ORF">D7V94_00475</name>
</gene>
<evidence type="ECO:0000259" key="1">
    <source>
        <dbReference type="PROSITE" id="PS50031"/>
    </source>
</evidence>
<proteinExistence type="predicted"/>
<name>A0A3A9B2X3_9FIRM</name>
<feature type="domain" description="EH" evidence="1">
    <location>
        <begin position="232"/>
        <end position="297"/>
    </location>
</feature>
<organism evidence="2 3">
    <name type="scientific">Parablautia intestinalis</name>
    <dbReference type="NCBI Taxonomy" id="2320100"/>
    <lineage>
        <taxon>Bacteria</taxon>
        <taxon>Bacillati</taxon>
        <taxon>Bacillota</taxon>
        <taxon>Clostridia</taxon>
        <taxon>Lachnospirales</taxon>
        <taxon>Lachnospiraceae</taxon>
        <taxon>Parablautia</taxon>
    </lineage>
</organism>
<keyword evidence="3" id="KW-1185">Reference proteome</keyword>
<dbReference type="EMBL" id="RAYQ01000001">
    <property type="protein sequence ID" value="RKI94093.1"/>
    <property type="molecule type" value="Genomic_DNA"/>
</dbReference>
<dbReference type="InterPro" id="IPR001173">
    <property type="entry name" value="Glyco_trans_2-like"/>
</dbReference>
<dbReference type="Pfam" id="PF00535">
    <property type="entry name" value="Glycos_transf_2"/>
    <property type="match status" value="1"/>
</dbReference>
<dbReference type="InterPro" id="IPR050834">
    <property type="entry name" value="Glycosyltransf_2"/>
</dbReference>
<dbReference type="Gene3D" id="3.90.550.10">
    <property type="entry name" value="Spore Coat Polysaccharide Biosynthesis Protein SpsA, Chain A"/>
    <property type="match status" value="1"/>
</dbReference>
<reference evidence="2 3" key="1">
    <citation type="submission" date="2018-09" db="EMBL/GenBank/DDBJ databases">
        <title>Murine metabolic-syndrome-specific gut microbial biobank.</title>
        <authorList>
            <person name="Liu C."/>
        </authorList>
    </citation>
    <scope>NUCLEOTIDE SEQUENCE [LARGE SCALE GENOMIC DNA]</scope>
    <source>
        <strain evidence="2 3">0.1xD8-82</strain>
    </source>
</reference>
<dbReference type="SUPFAM" id="SSF53448">
    <property type="entry name" value="Nucleotide-diphospho-sugar transferases"/>
    <property type="match status" value="1"/>
</dbReference>
<sequence length="308" mass="35341">MLEVDVIIPVYKPTRKLLALLDGLMGQTLKIHRIILINTEKKYFDSFIRGMDFQEKYKRVSVYHIKKEEFDHGGTRNYGVSLSKAPYFIMMTDDAVPGNEQMAERLMSHFKNPDTGMAYARQIPGTDCSLLEHYARSFNYPKVSCVKSAENLEDMGIKAFFASNVCAAYRRDIFEELGGFTGHTIFNEDMIYARGVIDAGYLIAYEAGAEVVHSHNYSGLEQFHRYFDLGVSHAQYPKVFSGVATESEGARMVKTACPYLLKKGKPWLILKMVWQSGCKYIGYFMGKRYKKMPVKLVKAFSMNKEYWK</sequence>
<comment type="caution">
    <text evidence="2">The sequence shown here is derived from an EMBL/GenBank/DDBJ whole genome shotgun (WGS) entry which is preliminary data.</text>
</comment>
<dbReference type="AlphaFoldDB" id="A0A3A9B2X3"/>
<dbReference type="InterPro" id="IPR000261">
    <property type="entry name" value="EH_dom"/>
</dbReference>
<protein>
    <submittedName>
        <fullName evidence="2">Glycosyltransferase</fullName>
    </submittedName>
</protein>
<keyword evidence="2" id="KW-0808">Transferase</keyword>
<dbReference type="OrthoDB" id="9790005at2"/>
<dbReference type="PANTHER" id="PTHR43685">
    <property type="entry name" value="GLYCOSYLTRANSFERASE"/>
    <property type="match status" value="1"/>
</dbReference>
<evidence type="ECO:0000313" key="2">
    <source>
        <dbReference type="EMBL" id="RKI94093.1"/>
    </source>
</evidence>
<dbReference type="Proteomes" id="UP000280696">
    <property type="component" value="Unassembled WGS sequence"/>
</dbReference>
<dbReference type="GO" id="GO:0016740">
    <property type="term" value="F:transferase activity"/>
    <property type="evidence" value="ECO:0007669"/>
    <property type="project" value="UniProtKB-KW"/>
</dbReference>